<gene>
    <name evidence="4" type="ORF">D9757_005844</name>
</gene>
<sequence>MAGLQLTPILVPLVPQGLTPVTPPSNPPTAGDVQRAHAHYHTCLSDRKLGSHRVSDLHFADAVRYRTEIDGMYCLNQPPVAPVAPAPGLAPPMGLPQLFQVLTNIQTNIANLRTNMTDLQRDFRNHATESRRSFIVLRNSQKGSGTHAPYEMVPLPDGTDPTEATPVRAAMPALTTATVLLNLTDGVLDRYVRAYGLNVPNDRVKRLTALATCIGCTVMIPSQ</sequence>
<evidence type="ECO:0000259" key="3">
    <source>
        <dbReference type="Pfam" id="PF08593"/>
    </source>
</evidence>
<evidence type="ECO:0000313" key="4">
    <source>
        <dbReference type="EMBL" id="KAF5386442.1"/>
    </source>
</evidence>
<proteinExistence type="inferred from homology"/>
<dbReference type="Pfam" id="PF08593">
    <property type="entry name" value="Mug135_C"/>
    <property type="match status" value="1"/>
</dbReference>
<dbReference type="OrthoDB" id="3230244at2759"/>
<feature type="domain" description="Mug135-like C-terminal" evidence="3">
    <location>
        <begin position="138"/>
        <end position="217"/>
    </location>
</feature>
<comment type="similarity">
    <text evidence="1">Belongs to the UPF0612 family.</text>
</comment>
<name>A0A8H5HN67_9AGAR</name>
<dbReference type="AlphaFoldDB" id="A0A8H5HN67"/>
<evidence type="ECO:0000256" key="2">
    <source>
        <dbReference type="SAM" id="Coils"/>
    </source>
</evidence>
<reference evidence="4 5" key="1">
    <citation type="journal article" date="2020" name="ISME J.">
        <title>Uncovering the hidden diversity of litter-decomposition mechanisms in mushroom-forming fungi.</title>
        <authorList>
            <person name="Floudas D."/>
            <person name="Bentzer J."/>
            <person name="Ahren D."/>
            <person name="Johansson T."/>
            <person name="Persson P."/>
            <person name="Tunlid A."/>
        </authorList>
    </citation>
    <scope>NUCLEOTIDE SEQUENCE [LARGE SCALE GENOMIC DNA]</scope>
    <source>
        <strain evidence="4 5">CBS 406.79</strain>
    </source>
</reference>
<organism evidence="4 5">
    <name type="scientific">Collybiopsis confluens</name>
    <dbReference type="NCBI Taxonomy" id="2823264"/>
    <lineage>
        <taxon>Eukaryota</taxon>
        <taxon>Fungi</taxon>
        <taxon>Dikarya</taxon>
        <taxon>Basidiomycota</taxon>
        <taxon>Agaricomycotina</taxon>
        <taxon>Agaricomycetes</taxon>
        <taxon>Agaricomycetidae</taxon>
        <taxon>Agaricales</taxon>
        <taxon>Marasmiineae</taxon>
        <taxon>Omphalotaceae</taxon>
        <taxon>Collybiopsis</taxon>
    </lineage>
</organism>
<keyword evidence="2" id="KW-0175">Coiled coil</keyword>
<feature type="coiled-coil region" evidence="2">
    <location>
        <begin position="102"/>
        <end position="129"/>
    </location>
</feature>
<dbReference type="EMBL" id="JAACJN010000035">
    <property type="protein sequence ID" value="KAF5386442.1"/>
    <property type="molecule type" value="Genomic_DNA"/>
</dbReference>
<dbReference type="Proteomes" id="UP000518752">
    <property type="component" value="Unassembled WGS sequence"/>
</dbReference>
<evidence type="ECO:0000313" key="5">
    <source>
        <dbReference type="Proteomes" id="UP000518752"/>
    </source>
</evidence>
<keyword evidence="5" id="KW-1185">Reference proteome</keyword>
<dbReference type="InterPro" id="IPR013902">
    <property type="entry name" value="Mug135-like_C"/>
</dbReference>
<comment type="caution">
    <text evidence="4">The sequence shown here is derived from an EMBL/GenBank/DDBJ whole genome shotgun (WGS) entry which is preliminary data.</text>
</comment>
<evidence type="ECO:0000256" key="1">
    <source>
        <dbReference type="ARBA" id="ARBA00005788"/>
    </source>
</evidence>
<accession>A0A8H5HN67</accession>
<protein>
    <recommendedName>
        <fullName evidence="3">Mug135-like C-terminal domain-containing protein</fullName>
    </recommendedName>
</protein>